<evidence type="ECO:0000259" key="1">
    <source>
        <dbReference type="Pfam" id="PF07866"/>
    </source>
</evidence>
<sequence>MEAPAPGLYRHYKGGEYDVLGSVLHSETEERLVLYRPRYGERELWVRPVAMFREDVMVDGEPRPRFAWIGPPDTDAGDA</sequence>
<dbReference type="Gene3D" id="2.30.30.320">
    <property type="entry name" value="DUF1653-like domain"/>
    <property type="match status" value="1"/>
</dbReference>
<reference evidence="2 3" key="2">
    <citation type="journal article" date="2009" name="PLoS ONE">
        <title>The photosynthetic apparatus and its regulation in the aerobic gammaproteobacterium Congregibacter litoralis gen. nov., sp. nov.</title>
        <authorList>
            <person name="Spring S."/>
            <person name="Lunsdorf H."/>
            <person name="Fuchs B.M."/>
            <person name="Tindall B.J."/>
        </authorList>
    </citation>
    <scope>NUCLEOTIDE SEQUENCE [LARGE SCALE GENOMIC DNA]</scope>
    <source>
        <strain evidence="2">KT71</strain>
    </source>
</reference>
<organism evidence="2 3">
    <name type="scientific">Congregibacter litoralis KT71</name>
    <dbReference type="NCBI Taxonomy" id="314285"/>
    <lineage>
        <taxon>Bacteria</taxon>
        <taxon>Pseudomonadati</taxon>
        <taxon>Pseudomonadota</taxon>
        <taxon>Gammaproteobacteria</taxon>
        <taxon>Cellvibrionales</taxon>
        <taxon>Halieaceae</taxon>
        <taxon>Congregibacter</taxon>
    </lineage>
</organism>
<protein>
    <recommendedName>
        <fullName evidence="1">DUF1653 domain-containing protein</fullName>
    </recommendedName>
</protein>
<reference evidence="2 3" key="1">
    <citation type="journal article" date="2007" name="Proc. Natl. Acad. Sci. U.S.A.">
        <title>Characterization of a marine gammaproteobacterium capable of aerobic anoxygenic photosynthesis.</title>
        <authorList>
            <person name="Fuchs B.M."/>
            <person name="Spring S."/>
            <person name="Teeling H."/>
            <person name="Quast C."/>
            <person name="Wulf J."/>
            <person name="Schattenhofer M."/>
            <person name="Yan S."/>
            <person name="Ferriera S."/>
            <person name="Johnson J."/>
            <person name="Glockner F.O."/>
            <person name="Amann R."/>
        </authorList>
    </citation>
    <scope>NUCLEOTIDE SEQUENCE [LARGE SCALE GENOMIC DNA]</scope>
    <source>
        <strain evidence="2">KT71</strain>
    </source>
</reference>
<dbReference type="eggNOG" id="COG4728">
    <property type="taxonomic scope" value="Bacteria"/>
</dbReference>
<dbReference type="AlphaFoldDB" id="A4A8U7"/>
<feature type="domain" description="DUF1653" evidence="1">
    <location>
        <begin position="7"/>
        <end position="67"/>
    </location>
</feature>
<name>A4A8U7_9GAMM</name>
<evidence type="ECO:0000313" key="2">
    <source>
        <dbReference type="EMBL" id="EAQ97489.2"/>
    </source>
</evidence>
<dbReference type="STRING" id="314285.KT71_04250"/>
<comment type="caution">
    <text evidence="2">The sequence shown here is derived from an EMBL/GenBank/DDBJ whole genome shotgun (WGS) entry which is preliminary data.</text>
</comment>
<dbReference type="InterPro" id="IPR023387">
    <property type="entry name" value="DUF1653-like_dom"/>
</dbReference>
<dbReference type="InterPro" id="IPR037135">
    <property type="entry name" value="DUF1653-like_dom_sf"/>
</dbReference>
<dbReference type="HOGENOM" id="CLU_097488_4_2_6"/>
<dbReference type="Proteomes" id="UP000019205">
    <property type="component" value="Chromosome"/>
</dbReference>
<dbReference type="EMBL" id="AAOA02000002">
    <property type="protein sequence ID" value="EAQ97489.2"/>
    <property type="molecule type" value="Genomic_DNA"/>
</dbReference>
<evidence type="ECO:0000313" key="3">
    <source>
        <dbReference type="Proteomes" id="UP000019205"/>
    </source>
</evidence>
<dbReference type="RefSeq" id="WP_023659791.1">
    <property type="nucleotide sequence ID" value="NZ_CM002299.1"/>
</dbReference>
<accession>A4A8U7</accession>
<dbReference type="Pfam" id="PF07866">
    <property type="entry name" value="DUF1653"/>
    <property type="match status" value="1"/>
</dbReference>
<keyword evidence="3" id="KW-1185">Reference proteome</keyword>
<gene>
    <name evidence="2" type="ORF">KT71_04250</name>
</gene>
<proteinExistence type="predicted"/>
<dbReference type="OrthoDB" id="371169at2"/>